<organism evidence="3">
    <name type="scientific">marine metagenome</name>
    <dbReference type="NCBI Taxonomy" id="408172"/>
    <lineage>
        <taxon>unclassified sequences</taxon>
        <taxon>metagenomes</taxon>
        <taxon>ecological metagenomes</taxon>
    </lineage>
</organism>
<dbReference type="SUPFAM" id="SSF53335">
    <property type="entry name" value="S-adenosyl-L-methionine-dependent methyltransferases"/>
    <property type="match status" value="1"/>
</dbReference>
<feature type="non-terminal residue" evidence="3">
    <location>
        <position position="1"/>
    </location>
</feature>
<sequence length="164" mass="18730">FMNRFILERRNKKFGRHRDGKMLTKGQISSFWEGEDLDEILASLLSKHYLKIVDGDRYKPVAGNYSFEVYKFLDPEKISVTVVASDCSRLGIYNEGRLRRLTPREVARLQGFPDTFVLHSDDTRAYFQLGNAVTVSVAKEVCSEGLRLSMMEEPLSPTEESIAS</sequence>
<gene>
    <name evidence="3" type="ORF">METZ01_LOCUS213113</name>
</gene>
<keyword evidence="2" id="KW-0808">Transferase</keyword>
<evidence type="ECO:0000256" key="1">
    <source>
        <dbReference type="ARBA" id="ARBA00022603"/>
    </source>
</evidence>
<dbReference type="Pfam" id="PF00145">
    <property type="entry name" value="DNA_methylase"/>
    <property type="match status" value="1"/>
</dbReference>
<evidence type="ECO:0000313" key="3">
    <source>
        <dbReference type="EMBL" id="SVB60259.1"/>
    </source>
</evidence>
<reference evidence="3" key="1">
    <citation type="submission" date="2018-05" db="EMBL/GenBank/DDBJ databases">
        <authorList>
            <person name="Lanie J.A."/>
            <person name="Ng W.-L."/>
            <person name="Kazmierczak K.M."/>
            <person name="Andrzejewski T.M."/>
            <person name="Davidsen T.M."/>
            <person name="Wayne K.J."/>
            <person name="Tettelin H."/>
            <person name="Glass J.I."/>
            <person name="Rusch D."/>
            <person name="Podicherti R."/>
            <person name="Tsui H.-C.T."/>
            <person name="Winkler M.E."/>
        </authorList>
    </citation>
    <scope>NUCLEOTIDE SEQUENCE</scope>
</reference>
<accession>A0A382FC79</accession>
<dbReference type="GO" id="GO:0008168">
    <property type="term" value="F:methyltransferase activity"/>
    <property type="evidence" value="ECO:0007669"/>
    <property type="project" value="UniProtKB-KW"/>
</dbReference>
<dbReference type="EMBL" id="UINC01049017">
    <property type="protein sequence ID" value="SVB60259.1"/>
    <property type="molecule type" value="Genomic_DNA"/>
</dbReference>
<keyword evidence="1" id="KW-0489">Methyltransferase</keyword>
<dbReference type="InterPro" id="IPR001525">
    <property type="entry name" value="C5_MeTfrase"/>
</dbReference>
<evidence type="ECO:0008006" key="4">
    <source>
        <dbReference type="Google" id="ProtNLM"/>
    </source>
</evidence>
<dbReference type="AlphaFoldDB" id="A0A382FC79"/>
<dbReference type="InterPro" id="IPR029063">
    <property type="entry name" value="SAM-dependent_MTases_sf"/>
</dbReference>
<dbReference type="Gene3D" id="3.90.120.10">
    <property type="entry name" value="DNA Methylase, subunit A, domain 2"/>
    <property type="match status" value="1"/>
</dbReference>
<protein>
    <recommendedName>
        <fullName evidence="4">DNA (cytosine-5-)-methyltransferase</fullName>
    </recommendedName>
</protein>
<evidence type="ECO:0000256" key="2">
    <source>
        <dbReference type="ARBA" id="ARBA00022679"/>
    </source>
</evidence>
<proteinExistence type="predicted"/>
<name>A0A382FC79_9ZZZZ</name>
<dbReference type="GO" id="GO:0032259">
    <property type="term" value="P:methylation"/>
    <property type="evidence" value="ECO:0007669"/>
    <property type="project" value="UniProtKB-KW"/>
</dbReference>